<proteinExistence type="predicted"/>
<comment type="caution">
    <text evidence="2">The sequence shown here is derived from an EMBL/GenBank/DDBJ whole genome shotgun (WGS) entry which is preliminary data.</text>
</comment>
<reference evidence="3" key="1">
    <citation type="submission" date="2018-08" db="EMBL/GenBank/DDBJ databases">
        <authorList>
            <person name="Liu Z.-W."/>
            <person name="Du Z.-J."/>
        </authorList>
    </citation>
    <scope>NUCLEOTIDE SEQUENCE [LARGE SCALE GENOMIC DNA]</scope>
    <source>
        <strain evidence="3">H4X</strain>
    </source>
</reference>
<organism evidence="2 3">
    <name type="scientific">Pontibacter diazotrophicus</name>
    <dbReference type="NCBI Taxonomy" id="1400979"/>
    <lineage>
        <taxon>Bacteria</taxon>
        <taxon>Pseudomonadati</taxon>
        <taxon>Bacteroidota</taxon>
        <taxon>Cytophagia</taxon>
        <taxon>Cytophagales</taxon>
        <taxon>Hymenobacteraceae</taxon>
        <taxon>Pontibacter</taxon>
    </lineage>
</organism>
<feature type="signal peptide" evidence="1">
    <location>
        <begin position="1"/>
        <end position="22"/>
    </location>
</feature>
<dbReference type="Proteomes" id="UP000256708">
    <property type="component" value="Unassembled WGS sequence"/>
</dbReference>
<protein>
    <submittedName>
        <fullName evidence="2">Uncharacterized protein</fullName>
    </submittedName>
</protein>
<dbReference type="AlphaFoldDB" id="A0A3D8LAV5"/>
<keyword evidence="1" id="KW-0732">Signal</keyword>
<dbReference type="InterPro" id="IPR046661">
    <property type="entry name" value="DUF6770"/>
</dbReference>
<dbReference type="Pfam" id="PF20559">
    <property type="entry name" value="DUF6770"/>
    <property type="match status" value="1"/>
</dbReference>
<gene>
    <name evidence="2" type="ORF">DXT99_14325</name>
</gene>
<accession>A0A3D8LAV5</accession>
<evidence type="ECO:0000256" key="1">
    <source>
        <dbReference type="SAM" id="SignalP"/>
    </source>
</evidence>
<sequence>MIKPLPSLFTLLLLLCAAASQAQTHTLSGFTISNKKAITPIYEGNEVKGYTMLYREDRADTRVANYGVDFYDQDLQKVRSALFPKERHFSHLLRRAYNGKTFSFYFYNTRSKLLEMDVFDSSLNKIASKEFPMRSKADQHAALEEMQVSRTGASKPLSGMNLYAVPNKGFIRNGYTGNMKGFSLEMYDNNLNLKWTYTSDGMSKNYESLLVHEVTDKYILATIARRSGKVSKKLNFFVAAFDVETGDNLLDVPVENDNTQQLSVSSFSFDEKKKEFIAMGEFYSVEDKELEDQSKGFYVKRMGMNGKENFAKFFGWEKDVNPLLPQEAKKSLKEGYENFVHKIIRGADGKQHIVVEQYKVKADGVGIALAVLGGGTSTVKGVIGNMLIYTLGPDLSLEKVSFFEKDQTDCILPPGAGAYGAGLLGLVINMNGGFDYQFTQEDNSQTSFSTAYINYKKVKKSKFREKTLVNIMYAGNMQLKSDNIDVSSSNEVVSFVYPAKPGYVLVLDRQSGEEKLEMKLVKLN</sequence>
<dbReference type="OrthoDB" id="1312899at2"/>
<dbReference type="EMBL" id="QRGR01000014">
    <property type="protein sequence ID" value="RDV14571.1"/>
    <property type="molecule type" value="Genomic_DNA"/>
</dbReference>
<evidence type="ECO:0000313" key="3">
    <source>
        <dbReference type="Proteomes" id="UP000256708"/>
    </source>
</evidence>
<feature type="chain" id="PRO_5017573178" evidence="1">
    <location>
        <begin position="23"/>
        <end position="524"/>
    </location>
</feature>
<keyword evidence="3" id="KW-1185">Reference proteome</keyword>
<name>A0A3D8LAV5_9BACT</name>
<dbReference type="RefSeq" id="WP_115566250.1">
    <property type="nucleotide sequence ID" value="NZ_QRGR01000014.1"/>
</dbReference>
<evidence type="ECO:0000313" key="2">
    <source>
        <dbReference type="EMBL" id="RDV14571.1"/>
    </source>
</evidence>